<keyword evidence="3" id="KW-1185">Reference proteome</keyword>
<organism evidence="2 3">
    <name type="scientific">Dactylellina haptotyla (strain CBS 200.50)</name>
    <name type="common">Nematode-trapping fungus</name>
    <name type="synonym">Monacrosporium haptotylum</name>
    <dbReference type="NCBI Taxonomy" id="1284197"/>
    <lineage>
        <taxon>Eukaryota</taxon>
        <taxon>Fungi</taxon>
        <taxon>Dikarya</taxon>
        <taxon>Ascomycota</taxon>
        <taxon>Pezizomycotina</taxon>
        <taxon>Orbiliomycetes</taxon>
        <taxon>Orbiliales</taxon>
        <taxon>Orbiliaceae</taxon>
        <taxon>Dactylellina</taxon>
    </lineage>
</organism>
<dbReference type="OMA" id="PEVAICK"/>
<evidence type="ECO:0000313" key="3">
    <source>
        <dbReference type="Proteomes" id="UP000015100"/>
    </source>
</evidence>
<protein>
    <recommendedName>
        <fullName evidence="1">F-box domain-containing protein</fullName>
    </recommendedName>
</protein>
<dbReference type="HOGENOM" id="CLU_880049_0_0_1"/>
<dbReference type="EMBL" id="AQGS01000278">
    <property type="protein sequence ID" value="EPS40765.1"/>
    <property type="molecule type" value="Genomic_DNA"/>
</dbReference>
<reference evidence="2 3" key="1">
    <citation type="journal article" date="2013" name="PLoS Genet.">
        <title>Genomic mechanisms accounting for the adaptation to parasitism in nematode-trapping fungi.</title>
        <authorList>
            <person name="Meerupati T."/>
            <person name="Andersson K.M."/>
            <person name="Friman E."/>
            <person name="Kumar D."/>
            <person name="Tunlid A."/>
            <person name="Ahren D."/>
        </authorList>
    </citation>
    <scope>NUCLEOTIDE SEQUENCE [LARGE SCALE GENOMIC DNA]</scope>
    <source>
        <strain evidence="2 3">CBS 200.50</strain>
    </source>
</reference>
<evidence type="ECO:0000313" key="2">
    <source>
        <dbReference type="EMBL" id="EPS40765.1"/>
    </source>
</evidence>
<sequence>MTAPSTPPILRLPYELHEKIALYLSAAQDAISLSQTCQTIRSRLLTSNPVWFRALHFAGSEKQEYVAYNPKVVYRERVLRIRARKRLRCQICLRLNSVRTVDVNGAFYGVYCGDCLQQRFYDIQAFESLQDMFWDGIVNPPQFTLPEVAICKGYRDLYRKRNPEIRGGFMSTDRMAEFVFSGVENPIRLVLKADATKLLDAAMDDDAIYWVKRHIEARNERLEKEMRERHHQAKEDVLDYLVENYEDEHSELHEQMTPETYRQGWSLQVSKIFGLNGGLPPRRGDRSGGLQMSWVGEMLLTLGTFTAAPVSRMSFP</sequence>
<dbReference type="PROSITE" id="PS50181">
    <property type="entry name" value="FBOX"/>
    <property type="match status" value="1"/>
</dbReference>
<accession>S8ACP9</accession>
<feature type="domain" description="F-box" evidence="1">
    <location>
        <begin position="6"/>
        <end position="54"/>
    </location>
</feature>
<gene>
    <name evidence="2" type="ORF">H072_5359</name>
</gene>
<proteinExistence type="predicted"/>
<evidence type="ECO:0000259" key="1">
    <source>
        <dbReference type="PROSITE" id="PS50181"/>
    </source>
</evidence>
<dbReference type="AlphaFoldDB" id="S8ACP9"/>
<dbReference type="OrthoDB" id="5277255at2759"/>
<dbReference type="InterPro" id="IPR036047">
    <property type="entry name" value="F-box-like_dom_sf"/>
</dbReference>
<dbReference type="InterPro" id="IPR001810">
    <property type="entry name" value="F-box_dom"/>
</dbReference>
<reference evidence="3" key="2">
    <citation type="submission" date="2013-04" db="EMBL/GenBank/DDBJ databases">
        <title>Genomic mechanisms accounting for the adaptation to parasitism in nematode-trapping fungi.</title>
        <authorList>
            <person name="Ahren D.G."/>
        </authorList>
    </citation>
    <scope>NUCLEOTIDE SEQUENCE [LARGE SCALE GENOMIC DNA]</scope>
    <source>
        <strain evidence="3">CBS 200.50</strain>
    </source>
</reference>
<name>S8ACP9_DACHA</name>
<dbReference type="Proteomes" id="UP000015100">
    <property type="component" value="Unassembled WGS sequence"/>
</dbReference>
<comment type="caution">
    <text evidence="2">The sequence shown here is derived from an EMBL/GenBank/DDBJ whole genome shotgun (WGS) entry which is preliminary data.</text>
</comment>
<dbReference type="SUPFAM" id="SSF81383">
    <property type="entry name" value="F-box domain"/>
    <property type="match status" value="1"/>
</dbReference>